<dbReference type="InterPro" id="IPR040756">
    <property type="entry name" value="Peptidase_M61_N"/>
</dbReference>
<dbReference type="InterPro" id="IPR007963">
    <property type="entry name" value="Peptidase_M61_catalytic"/>
</dbReference>
<accession>A0AAU7ZVL5</accession>
<dbReference type="Gene3D" id="2.30.42.10">
    <property type="match status" value="1"/>
</dbReference>
<evidence type="ECO:0000259" key="3">
    <source>
        <dbReference type="PROSITE" id="PS50106"/>
    </source>
</evidence>
<dbReference type="AlphaFoldDB" id="A0AAU7ZVL5"/>
<dbReference type="InterPro" id="IPR027268">
    <property type="entry name" value="Peptidase_M4/M1_CTD_sf"/>
</dbReference>
<dbReference type="SMART" id="SM00228">
    <property type="entry name" value="PDZ"/>
    <property type="match status" value="1"/>
</dbReference>
<proteinExistence type="predicted"/>
<dbReference type="RefSeq" id="WP_353066796.1">
    <property type="nucleotide sequence ID" value="NZ_CP132942.1"/>
</dbReference>
<dbReference type="KEGG" id="tpsc:RBB77_09330"/>
<dbReference type="Gene3D" id="2.60.40.3650">
    <property type="match status" value="1"/>
</dbReference>
<feature type="chain" id="PRO_5043817973" evidence="2">
    <location>
        <begin position="24"/>
        <end position="663"/>
    </location>
</feature>
<keyword evidence="2" id="KW-0732">Signal</keyword>
<dbReference type="Gene3D" id="1.10.390.10">
    <property type="entry name" value="Neutral Protease Domain 2"/>
    <property type="match status" value="1"/>
</dbReference>
<evidence type="ECO:0000256" key="1">
    <source>
        <dbReference type="SAM" id="MobiDB-lite"/>
    </source>
</evidence>
<feature type="region of interest" description="Disordered" evidence="1">
    <location>
        <begin position="642"/>
        <end position="663"/>
    </location>
</feature>
<dbReference type="SUPFAM" id="SSF50156">
    <property type="entry name" value="PDZ domain-like"/>
    <property type="match status" value="1"/>
</dbReference>
<reference evidence="4" key="2">
    <citation type="journal article" date="2024" name="Environ. Microbiol.">
        <title>Genome analysis and description of Tunturibacter gen. nov. expands the diversity of Terriglobia in tundra soils.</title>
        <authorList>
            <person name="Messyasz A."/>
            <person name="Mannisto M.K."/>
            <person name="Kerkhof L.J."/>
            <person name="Haggblom M.M."/>
        </authorList>
    </citation>
    <scope>NUCLEOTIDE SEQUENCE</scope>
    <source>
        <strain evidence="4">X5P6</strain>
    </source>
</reference>
<feature type="compositionally biased region" description="Basic and acidic residues" evidence="1">
    <location>
        <begin position="653"/>
        <end position="663"/>
    </location>
</feature>
<dbReference type="InterPro" id="IPR036034">
    <property type="entry name" value="PDZ_sf"/>
</dbReference>
<protein>
    <submittedName>
        <fullName evidence="4">M61 family peptidase</fullName>
    </submittedName>
</protein>
<feature type="signal peptide" evidence="2">
    <location>
        <begin position="1"/>
        <end position="23"/>
    </location>
</feature>
<organism evidence="4">
    <name type="scientific">Tunturiibacter psychrotolerans</name>
    <dbReference type="NCBI Taxonomy" id="3069686"/>
    <lineage>
        <taxon>Bacteria</taxon>
        <taxon>Pseudomonadati</taxon>
        <taxon>Acidobacteriota</taxon>
        <taxon>Terriglobia</taxon>
        <taxon>Terriglobales</taxon>
        <taxon>Acidobacteriaceae</taxon>
        <taxon>Tunturiibacter</taxon>
    </lineage>
</organism>
<dbReference type="InterPro" id="IPR024191">
    <property type="entry name" value="Peptidase_M61"/>
</dbReference>
<dbReference type="Pfam" id="PF05299">
    <property type="entry name" value="Peptidase_M61"/>
    <property type="match status" value="1"/>
</dbReference>
<gene>
    <name evidence="4" type="ORF">RBB77_09330</name>
</gene>
<dbReference type="PIRSF" id="PIRSF016493">
    <property type="entry name" value="Glycyl_aminpptds"/>
    <property type="match status" value="1"/>
</dbReference>
<dbReference type="EMBL" id="CP132942">
    <property type="protein sequence ID" value="XCB35080.1"/>
    <property type="molecule type" value="Genomic_DNA"/>
</dbReference>
<dbReference type="InterPro" id="IPR001478">
    <property type="entry name" value="PDZ"/>
</dbReference>
<feature type="domain" description="PDZ" evidence="3">
    <location>
        <begin position="528"/>
        <end position="611"/>
    </location>
</feature>
<dbReference type="PROSITE" id="PS50106">
    <property type="entry name" value="PDZ"/>
    <property type="match status" value="1"/>
</dbReference>
<evidence type="ECO:0000313" key="4">
    <source>
        <dbReference type="EMBL" id="XCB35080.1"/>
    </source>
</evidence>
<name>A0AAU7ZVL5_9BACT</name>
<dbReference type="CDD" id="cd00136">
    <property type="entry name" value="PDZ_canonical"/>
    <property type="match status" value="1"/>
</dbReference>
<dbReference type="Pfam" id="PF17899">
    <property type="entry name" value="Peptidase_M61_N"/>
    <property type="match status" value="1"/>
</dbReference>
<sequence>MINRTAILPLALLTFGTPGLLQAQKTAAKVVKLPTNSAASQIPHLGEPIQITADLSEAPRKLYHAEIDIPVKAGPVSLTSPKWIPGNHRPTGPVDDITGVVFTANGKVLPWRRDDEDLYEFHVTVPAGVTTLHAHLDCIVTARVSDKLAVLEWEKLLLYPAKTPVKEIAVQPSVKVPTGWGIGTALTPTDGYDPQNPKGGLTHYAPTTVEQLEDSPVITGQYFHEFALAPEVTPKHYIDVVSDSPEDSNLRPALLAELNNLVREAGAAYDSHHYNVYHFLLTLSDVAGGEGLEHGQSSDNGVGEKGFSDPMHQLAESDLLSHEFTHSWNGKYRRPFNLYQDDFEKMQQGSLLWVYEGMTQYLGNVLAARSGLKSQEQYRDILALSAASLDYRPGREWRSTEDTAISASILRGGNPAWSNWKRGQDYYQEGELFWLDADTLIRQKTDNKKSLTDFLHIFLGKGGNTGPLIVTYNRDELVADLNQVMPYDWATFIHERIDNLNPRADLAGIERGGYKLVYTDKPSKSEHTVAESGSRRGSSVNVWYSLGFRIGSDGTITDVRWNGPADKAKFFPGQKIIAVNGNVFSGDALKTAIKQAKGTSEPIHFILQSDAFVTTADIDYHEGERYPTLVRVDGTPAYLDDITKPLANSEPIPAEKKEKDWNE</sequence>
<evidence type="ECO:0000256" key="2">
    <source>
        <dbReference type="SAM" id="SignalP"/>
    </source>
</evidence>
<reference evidence="4" key="1">
    <citation type="submission" date="2023-08" db="EMBL/GenBank/DDBJ databases">
        <authorList>
            <person name="Messyasz A."/>
            <person name="Mannisto M.K."/>
            <person name="Kerkhof L.J."/>
            <person name="Haggblom M."/>
        </authorList>
    </citation>
    <scope>NUCLEOTIDE SEQUENCE</scope>
    <source>
        <strain evidence="4">X5P6</strain>
    </source>
</reference>